<dbReference type="PANTHER" id="PTHR21581">
    <property type="entry name" value="D-ALANYL-D-ALANINE CARBOXYPEPTIDASE"/>
    <property type="match status" value="1"/>
</dbReference>
<keyword evidence="13" id="KW-1185">Reference proteome</keyword>
<feature type="active site" description="Proton acceptor" evidence="7">
    <location>
        <position position="67"/>
    </location>
</feature>
<accession>A0A151B3L1</accession>
<evidence type="ECO:0000256" key="8">
    <source>
        <dbReference type="PIRSR" id="PIRSR618044-2"/>
    </source>
</evidence>
<proteinExistence type="inferred from homology"/>
<organism evidence="12 13">
    <name type="scientific">Clostridium tepidiprofundi DSM 19306</name>
    <dbReference type="NCBI Taxonomy" id="1121338"/>
    <lineage>
        <taxon>Bacteria</taxon>
        <taxon>Bacillati</taxon>
        <taxon>Bacillota</taxon>
        <taxon>Clostridia</taxon>
        <taxon>Eubacteriales</taxon>
        <taxon>Clostridiaceae</taxon>
        <taxon>Clostridium</taxon>
    </lineage>
</organism>
<comment type="similarity">
    <text evidence="1 9">Belongs to the peptidase S11 family.</text>
</comment>
<evidence type="ECO:0000259" key="11">
    <source>
        <dbReference type="Pfam" id="PF00768"/>
    </source>
</evidence>
<keyword evidence="4" id="KW-0133">Cell shape</keyword>
<name>A0A151B3L1_9CLOT</name>
<dbReference type="InterPro" id="IPR012338">
    <property type="entry name" value="Beta-lactam/transpept-like"/>
</dbReference>
<dbReference type="GO" id="GO:0006508">
    <property type="term" value="P:proteolysis"/>
    <property type="evidence" value="ECO:0007669"/>
    <property type="project" value="InterPro"/>
</dbReference>
<keyword evidence="3 12" id="KW-0378">Hydrolase</keyword>
<evidence type="ECO:0000256" key="2">
    <source>
        <dbReference type="ARBA" id="ARBA00022729"/>
    </source>
</evidence>
<dbReference type="STRING" id="1121338.CLTEP_15490"/>
<keyword evidence="10" id="KW-0472">Membrane</keyword>
<dbReference type="Gene3D" id="3.40.710.10">
    <property type="entry name" value="DD-peptidase/beta-lactamase superfamily"/>
    <property type="match status" value="1"/>
</dbReference>
<dbReference type="RefSeq" id="WP_066824968.1">
    <property type="nucleotide sequence ID" value="NZ_LTBA01000015.1"/>
</dbReference>
<keyword evidence="10" id="KW-1133">Transmembrane helix</keyword>
<dbReference type="PRINTS" id="PR00725">
    <property type="entry name" value="DADACBPTASE1"/>
</dbReference>
<dbReference type="AlphaFoldDB" id="A0A151B3L1"/>
<dbReference type="PANTHER" id="PTHR21581:SF33">
    <property type="entry name" value="D-ALANYL-D-ALANINE CARBOXYPEPTIDASE DACB"/>
    <property type="match status" value="1"/>
</dbReference>
<reference evidence="12 13" key="1">
    <citation type="submission" date="2016-02" db="EMBL/GenBank/DDBJ databases">
        <title>Genome sequence of Clostridium tepidiprofundi DSM 19306.</title>
        <authorList>
            <person name="Poehlein A."/>
            <person name="Daniel R."/>
        </authorList>
    </citation>
    <scope>NUCLEOTIDE SEQUENCE [LARGE SCALE GENOMIC DNA]</scope>
    <source>
        <strain evidence="12 13">DSM 19306</strain>
    </source>
</reference>
<evidence type="ECO:0000256" key="10">
    <source>
        <dbReference type="SAM" id="Phobius"/>
    </source>
</evidence>
<evidence type="ECO:0000256" key="3">
    <source>
        <dbReference type="ARBA" id="ARBA00022801"/>
    </source>
</evidence>
<keyword evidence="10" id="KW-0812">Transmembrane</keyword>
<evidence type="ECO:0000256" key="9">
    <source>
        <dbReference type="RuleBase" id="RU004016"/>
    </source>
</evidence>
<evidence type="ECO:0000313" key="12">
    <source>
        <dbReference type="EMBL" id="KYH34501.1"/>
    </source>
</evidence>
<evidence type="ECO:0000256" key="6">
    <source>
        <dbReference type="ARBA" id="ARBA00023316"/>
    </source>
</evidence>
<feature type="active site" description="Proton acceptor" evidence="7">
    <location>
        <position position="70"/>
    </location>
</feature>
<evidence type="ECO:0000256" key="7">
    <source>
        <dbReference type="PIRSR" id="PIRSR618044-1"/>
    </source>
</evidence>
<evidence type="ECO:0000256" key="5">
    <source>
        <dbReference type="ARBA" id="ARBA00022984"/>
    </source>
</evidence>
<evidence type="ECO:0000256" key="4">
    <source>
        <dbReference type="ARBA" id="ARBA00022960"/>
    </source>
</evidence>
<dbReference type="InterPro" id="IPR018044">
    <property type="entry name" value="Peptidase_S11"/>
</dbReference>
<keyword evidence="5" id="KW-0573">Peptidoglycan synthesis</keyword>
<dbReference type="Pfam" id="PF00768">
    <property type="entry name" value="Peptidase_S11"/>
    <property type="match status" value="1"/>
</dbReference>
<feature type="active site" evidence="7">
    <location>
        <position position="122"/>
    </location>
</feature>
<dbReference type="PATRIC" id="fig|1121338.3.peg.1594"/>
<keyword evidence="12" id="KW-0121">Carboxypeptidase</keyword>
<protein>
    <submittedName>
        <fullName evidence="12">D-alanyl-D-alanine carboxypeptidase DacB</fullName>
        <ecNumber evidence="12">3.4.16.4</ecNumber>
    </submittedName>
</protein>
<evidence type="ECO:0000313" key="13">
    <source>
        <dbReference type="Proteomes" id="UP000075531"/>
    </source>
</evidence>
<keyword evidence="6" id="KW-0961">Cell wall biogenesis/degradation</keyword>
<dbReference type="EMBL" id="LTBA01000015">
    <property type="protein sequence ID" value="KYH34501.1"/>
    <property type="molecule type" value="Genomic_DNA"/>
</dbReference>
<dbReference type="EC" id="3.4.16.4" evidence="12"/>
<keyword evidence="12" id="KW-0645">Protease</keyword>
<gene>
    <name evidence="12" type="primary">dacB_3</name>
    <name evidence="12" type="ORF">CLTEP_15490</name>
</gene>
<feature type="transmembrane region" description="Helical" evidence="10">
    <location>
        <begin position="402"/>
        <end position="420"/>
    </location>
</feature>
<dbReference type="GO" id="GO:0071555">
    <property type="term" value="P:cell wall organization"/>
    <property type="evidence" value="ECO:0007669"/>
    <property type="project" value="UniProtKB-KW"/>
</dbReference>
<feature type="binding site" evidence="8">
    <location>
        <position position="235"/>
    </location>
    <ligand>
        <name>substrate</name>
    </ligand>
</feature>
<evidence type="ECO:0000256" key="1">
    <source>
        <dbReference type="ARBA" id="ARBA00007164"/>
    </source>
</evidence>
<dbReference type="GO" id="GO:0008360">
    <property type="term" value="P:regulation of cell shape"/>
    <property type="evidence" value="ECO:0007669"/>
    <property type="project" value="UniProtKB-KW"/>
</dbReference>
<sequence>MKTTNKTFVKIFSIFYILSFLIFNLNTKVFAISPPPNPAADGAVIMDAITGEILYQKNMNTPYPPASTTKTMTALLTLENCSLDDVVTISKKAEQTDGSRIYIYKGEKIKVRDLLYALMLVSANDCAVALAEHIGGSVENFANMMNKRAAELGCKNTHFVNPNGLYDDKHRTSAYDLALIMRELMKHPEYRKIAKTLSYKIQPTNKCEQVRPLWNGNRLINGNEAPYYKYLEAAKTGYTIQSKHSYVASAMKNNQRLIVALIHDSKKHFYNDCKKLFEYGFNNYELVKLYAKGDVLTNYHVPDSNISMPLIASSDFYIVKQKNSTYVPLPNYKEIDLSKSYKTNEYITDATITYKDKKRTLKLLSGCDYCPENNSKNSVSVLASNSTNDTKSHYTNPGKTPFIIAISLIILLIVLIRILQINHIKKRRKK</sequence>
<dbReference type="GO" id="GO:0009002">
    <property type="term" value="F:serine-type D-Ala-D-Ala carboxypeptidase activity"/>
    <property type="evidence" value="ECO:0007669"/>
    <property type="project" value="UniProtKB-EC"/>
</dbReference>
<comment type="caution">
    <text evidence="12">The sequence shown here is derived from an EMBL/GenBank/DDBJ whole genome shotgun (WGS) entry which is preliminary data.</text>
</comment>
<dbReference type="OrthoDB" id="9791132at2"/>
<dbReference type="SUPFAM" id="SSF56601">
    <property type="entry name" value="beta-lactamase/transpeptidase-like"/>
    <property type="match status" value="1"/>
</dbReference>
<dbReference type="InterPro" id="IPR001967">
    <property type="entry name" value="Peptidase_S11_N"/>
</dbReference>
<dbReference type="GO" id="GO:0009252">
    <property type="term" value="P:peptidoglycan biosynthetic process"/>
    <property type="evidence" value="ECO:0007669"/>
    <property type="project" value="UniProtKB-KW"/>
</dbReference>
<keyword evidence="2" id="KW-0732">Signal</keyword>
<dbReference type="Proteomes" id="UP000075531">
    <property type="component" value="Unassembled WGS sequence"/>
</dbReference>
<feature type="domain" description="Peptidase S11 D-alanyl-D-alanine carboxypeptidase A N-terminal" evidence="11">
    <location>
        <begin position="35"/>
        <end position="263"/>
    </location>
</feature>